<proteinExistence type="predicted"/>
<reference evidence="1" key="1">
    <citation type="journal article" date="2017" name="Nature">
        <title>The sunflower genome provides insights into oil metabolism, flowering and Asterid evolution.</title>
        <authorList>
            <person name="Badouin H."/>
            <person name="Gouzy J."/>
            <person name="Grassa C.J."/>
            <person name="Murat F."/>
            <person name="Staton S.E."/>
            <person name="Cottret L."/>
            <person name="Lelandais-Briere C."/>
            <person name="Owens G.L."/>
            <person name="Carrere S."/>
            <person name="Mayjonade B."/>
            <person name="Legrand L."/>
            <person name="Gill N."/>
            <person name="Kane N.C."/>
            <person name="Bowers J.E."/>
            <person name="Hubner S."/>
            <person name="Bellec A."/>
            <person name="Berard A."/>
            <person name="Berges H."/>
            <person name="Blanchet N."/>
            <person name="Boniface M.C."/>
            <person name="Brunel D."/>
            <person name="Catrice O."/>
            <person name="Chaidir N."/>
            <person name="Claudel C."/>
            <person name="Donnadieu C."/>
            <person name="Faraut T."/>
            <person name="Fievet G."/>
            <person name="Helmstetter N."/>
            <person name="King M."/>
            <person name="Knapp S.J."/>
            <person name="Lai Z."/>
            <person name="Le Paslier M.C."/>
            <person name="Lippi Y."/>
            <person name="Lorenzon L."/>
            <person name="Mandel J.R."/>
            <person name="Marage G."/>
            <person name="Marchand G."/>
            <person name="Marquand E."/>
            <person name="Bret-Mestries E."/>
            <person name="Morien E."/>
            <person name="Nambeesan S."/>
            <person name="Nguyen T."/>
            <person name="Pegot-Espagnet P."/>
            <person name="Pouilly N."/>
            <person name="Raftis F."/>
            <person name="Sallet E."/>
            <person name="Schiex T."/>
            <person name="Thomas J."/>
            <person name="Vandecasteele C."/>
            <person name="Vares D."/>
            <person name="Vear F."/>
            <person name="Vautrin S."/>
            <person name="Crespi M."/>
            <person name="Mangin B."/>
            <person name="Burke J.M."/>
            <person name="Salse J."/>
            <person name="Munos S."/>
            <person name="Vincourt P."/>
            <person name="Rieseberg L.H."/>
            <person name="Langlade N.B."/>
        </authorList>
    </citation>
    <scope>NUCLEOTIDE SEQUENCE</scope>
    <source>
        <tissue evidence="1">Leaves</tissue>
    </source>
</reference>
<dbReference type="AlphaFoldDB" id="A0A9K3IME0"/>
<name>A0A9K3IME0_HELAN</name>
<accession>A0A9K3IME0</accession>
<dbReference type="EMBL" id="MNCJ02000322">
    <property type="protein sequence ID" value="KAF5799257.1"/>
    <property type="molecule type" value="Genomic_DNA"/>
</dbReference>
<sequence length="59" mass="6631">MGPTFSLLFSLRCLLTKIGPLSHSPLGWRYHPRSAKWSPRGFSVGALPNLSFFLFVPLK</sequence>
<evidence type="ECO:0000313" key="1">
    <source>
        <dbReference type="EMBL" id="KAF5799257.1"/>
    </source>
</evidence>
<dbReference type="Gramene" id="mRNA:HanXRQr2_Chr07g0302481">
    <property type="protein sequence ID" value="CDS:HanXRQr2_Chr07g0302481.1"/>
    <property type="gene ID" value="HanXRQr2_Chr07g0302481"/>
</dbReference>
<comment type="caution">
    <text evidence="1">The sequence shown here is derived from an EMBL/GenBank/DDBJ whole genome shotgun (WGS) entry which is preliminary data.</text>
</comment>
<evidence type="ECO:0000313" key="2">
    <source>
        <dbReference type="Proteomes" id="UP000215914"/>
    </source>
</evidence>
<reference evidence="1" key="2">
    <citation type="submission" date="2020-06" db="EMBL/GenBank/DDBJ databases">
        <title>Helianthus annuus Genome sequencing and assembly Release 2.</title>
        <authorList>
            <person name="Gouzy J."/>
            <person name="Langlade N."/>
            <person name="Munos S."/>
        </authorList>
    </citation>
    <scope>NUCLEOTIDE SEQUENCE</scope>
    <source>
        <tissue evidence="1">Leaves</tissue>
    </source>
</reference>
<protein>
    <submittedName>
        <fullName evidence="1">Uncharacterized protein</fullName>
    </submittedName>
</protein>
<organism evidence="1 2">
    <name type="scientific">Helianthus annuus</name>
    <name type="common">Common sunflower</name>
    <dbReference type="NCBI Taxonomy" id="4232"/>
    <lineage>
        <taxon>Eukaryota</taxon>
        <taxon>Viridiplantae</taxon>
        <taxon>Streptophyta</taxon>
        <taxon>Embryophyta</taxon>
        <taxon>Tracheophyta</taxon>
        <taxon>Spermatophyta</taxon>
        <taxon>Magnoliopsida</taxon>
        <taxon>eudicotyledons</taxon>
        <taxon>Gunneridae</taxon>
        <taxon>Pentapetalae</taxon>
        <taxon>asterids</taxon>
        <taxon>campanulids</taxon>
        <taxon>Asterales</taxon>
        <taxon>Asteraceae</taxon>
        <taxon>Asteroideae</taxon>
        <taxon>Heliantheae alliance</taxon>
        <taxon>Heliantheae</taxon>
        <taxon>Helianthus</taxon>
    </lineage>
</organism>
<dbReference type="Proteomes" id="UP000215914">
    <property type="component" value="Unassembled WGS sequence"/>
</dbReference>
<gene>
    <name evidence="1" type="ORF">HanXRQr2_Chr07g0302481</name>
</gene>
<keyword evidence="2" id="KW-1185">Reference proteome</keyword>